<accession>A0A6L3JT59</accession>
<protein>
    <submittedName>
        <fullName evidence="2">Glycosyltransferase family 4 protein</fullName>
    </submittedName>
</protein>
<comment type="caution">
    <text evidence="2">The sequence shown here is derived from an EMBL/GenBank/DDBJ whole genome shotgun (WGS) entry which is preliminary data.</text>
</comment>
<sequence>MNILFLTLSRMSDISMRGIYTDLMREFIRHGHNVYLVVPSERRLHQPTGVFESAGAKILRVRTLNIQKTNIIEKGIGTLLLEYQYQYAIQKYWKNIRFNLILYSTPPITFNRIIASLKKRYNAKSYLLLKDIFPQNAVDLGMFSKNSLLYKFFRRKEERLYQLSDYIGCMSPANVEYLLKHNQFIKAETVELCPNSIELQKNSEWLESDRKALLRNLNIPIDKLLFIYGGNLGRPQGVDFLMKVIAANENRDDTFFVIVGNGTEYGKMKRWFESNTLRNACLLSSLPKENYDKLVRSCDIGLIFLDKHFTIPNYPSRLLSYLENGMPVLLATDVNTDIGRIAEVNGYGLWTESGNLDMFMELVAWMSENREQRKVMGEKGYSYLLSNYTVENGYRIIIKHFV</sequence>
<dbReference type="InterPro" id="IPR050194">
    <property type="entry name" value="Glycosyltransferase_grp1"/>
</dbReference>
<dbReference type="InterPro" id="IPR001296">
    <property type="entry name" value="Glyco_trans_1"/>
</dbReference>
<gene>
    <name evidence="2" type="ORF">F2Y87_24675</name>
</gene>
<evidence type="ECO:0000313" key="2">
    <source>
        <dbReference type="EMBL" id="KAA5414079.1"/>
    </source>
</evidence>
<evidence type="ECO:0000259" key="1">
    <source>
        <dbReference type="Pfam" id="PF00534"/>
    </source>
</evidence>
<dbReference type="Pfam" id="PF00534">
    <property type="entry name" value="Glycos_transf_1"/>
    <property type="match status" value="1"/>
</dbReference>
<name>A0A6L3JT59_9BACE</name>
<keyword evidence="2" id="KW-0808">Transferase</keyword>
<dbReference type="Proteomes" id="UP000482653">
    <property type="component" value="Unassembled WGS sequence"/>
</dbReference>
<proteinExistence type="predicted"/>
<evidence type="ECO:0000313" key="3">
    <source>
        <dbReference type="Proteomes" id="UP000482653"/>
    </source>
</evidence>
<dbReference type="GO" id="GO:0016758">
    <property type="term" value="F:hexosyltransferase activity"/>
    <property type="evidence" value="ECO:0007669"/>
    <property type="project" value="TreeGrafter"/>
</dbReference>
<reference evidence="2 3" key="1">
    <citation type="journal article" date="2019" name="Nat. Med.">
        <title>A library of human gut bacterial isolates paired with longitudinal multiomics data enables mechanistic microbiome research.</title>
        <authorList>
            <person name="Poyet M."/>
            <person name="Groussin M."/>
            <person name="Gibbons S.M."/>
            <person name="Avila-Pacheco J."/>
            <person name="Jiang X."/>
            <person name="Kearney S.M."/>
            <person name="Perrotta A.R."/>
            <person name="Berdy B."/>
            <person name="Zhao S."/>
            <person name="Lieberman T.D."/>
            <person name="Swanson P.K."/>
            <person name="Smith M."/>
            <person name="Roesemann S."/>
            <person name="Alexander J.E."/>
            <person name="Rich S.A."/>
            <person name="Livny J."/>
            <person name="Vlamakis H."/>
            <person name="Clish C."/>
            <person name="Bullock K."/>
            <person name="Deik A."/>
            <person name="Scott J."/>
            <person name="Pierce K.A."/>
            <person name="Xavier R.J."/>
            <person name="Alm E.J."/>
        </authorList>
    </citation>
    <scope>NUCLEOTIDE SEQUENCE [LARGE SCALE GENOMIC DNA]</scope>
    <source>
        <strain evidence="2 3">BIOML-A8</strain>
    </source>
</reference>
<dbReference type="CDD" id="cd03794">
    <property type="entry name" value="GT4_WbuB-like"/>
    <property type="match status" value="1"/>
</dbReference>
<dbReference type="Gene3D" id="3.40.50.2000">
    <property type="entry name" value="Glycogen Phosphorylase B"/>
    <property type="match status" value="2"/>
</dbReference>
<dbReference type="RefSeq" id="WP_061436810.1">
    <property type="nucleotide sequence ID" value="NZ_JAHLOW010000012.1"/>
</dbReference>
<feature type="domain" description="Glycosyl transferase family 1" evidence="1">
    <location>
        <begin position="211"/>
        <end position="381"/>
    </location>
</feature>
<dbReference type="AlphaFoldDB" id="A0A6L3JT59"/>
<organism evidence="2 3">
    <name type="scientific">Bacteroides cellulosilyticus</name>
    <dbReference type="NCBI Taxonomy" id="246787"/>
    <lineage>
        <taxon>Bacteria</taxon>
        <taxon>Pseudomonadati</taxon>
        <taxon>Bacteroidota</taxon>
        <taxon>Bacteroidia</taxon>
        <taxon>Bacteroidales</taxon>
        <taxon>Bacteroidaceae</taxon>
        <taxon>Bacteroides</taxon>
    </lineage>
</organism>
<dbReference type="EMBL" id="VVYX01000042">
    <property type="protein sequence ID" value="KAA5414079.1"/>
    <property type="molecule type" value="Genomic_DNA"/>
</dbReference>
<dbReference type="PANTHER" id="PTHR45947:SF3">
    <property type="entry name" value="SULFOQUINOVOSYL TRANSFERASE SQD2"/>
    <property type="match status" value="1"/>
</dbReference>
<dbReference type="SUPFAM" id="SSF53756">
    <property type="entry name" value="UDP-Glycosyltransferase/glycogen phosphorylase"/>
    <property type="match status" value="1"/>
</dbReference>
<dbReference type="PANTHER" id="PTHR45947">
    <property type="entry name" value="SULFOQUINOVOSYL TRANSFERASE SQD2"/>
    <property type="match status" value="1"/>
</dbReference>